<dbReference type="PANTHER" id="PTHR42852:SF18">
    <property type="entry name" value="CHROMOSOME UNDETERMINED SCAFFOLD_47, WHOLE GENOME SHOTGUN SEQUENCE"/>
    <property type="match status" value="1"/>
</dbReference>
<dbReference type="InterPro" id="IPR000866">
    <property type="entry name" value="AhpC/TSA"/>
</dbReference>
<dbReference type="Pfam" id="PF00578">
    <property type="entry name" value="AhpC-TSA"/>
    <property type="match status" value="1"/>
</dbReference>
<evidence type="ECO:0000259" key="3">
    <source>
        <dbReference type="PROSITE" id="PS51352"/>
    </source>
</evidence>
<reference evidence="4" key="1">
    <citation type="submission" date="2021-08" db="EMBL/GenBank/DDBJ databases">
        <authorList>
            <person name="Zhang H."/>
            <person name="Xu M."/>
            <person name="Yu Z."/>
            <person name="Yang L."/>
            <person name="Cai Y."/>
        </authorList>
    </citation>
    <scope>NUCLEOTIDE SEQUENCE</scope>
    <source>
        <strain evidence="4">CHL1</strain>
    </source>
</reference>
<dbReference type="KEGG" id="cmet:K6K41_12430"/>
<dbReference type="GO" id="GO:0015036">
    <property type="term" value="F:disulfide oxidoreductase activity"/>
    <property type="evidence" value="ECO:0007669"/>
    <property type="project" value="UniProtKB-ARBA"/>
</dbReference>
<dbReference type="InterPro" id="IPR001640">
    <property type="entry name" value="Lgt"/>
</dbReference>
<feature type="transmembrane region" description="Helical" evidence="2">
    <location>
        <begin position="82"/>
        <end position="99"/>
    </location>
</feature>
<dbReference type="GO" id="GO:0042158">
    <property type="term" value="P:lipoprotein biosynthetic process"/>
    <property type="evidence" value="ECO:0007669"/>
    <property type="project" value="InterPro"/>
</dbReference>
<protein>
    <submittedName>
        <fullName evidence="4">TlpA family protein disulfide reductase</fullName>
    </submittedName>
</protein>
<keyword evidence="2" id="KW-0812">Transmembrane</keyword>
<evidence type="ECO:0000313" key="4">
    <source>
        <dbReference type="EMBL" id="QZO02017.1"/>
    </source>
</evidence>
<evidence type="ECO:0000313" key="5">
    <source>
        <dbReference type="Proteomes" id="UP000825701"/>
    </source>
</evidence>
<proteinExistence type="predicted"/>
<keyword evidence="2" id="KW-0472">Membrane</keyword>
<feature type="transmembrane region" description="Helical" evidence="2">
    <location>
        <begin position="16"/>
        <end position="36"/>
    </location>
</feature>
<keyword evidence="5" id="KW-1185">Reference proteome</keyword>
<dbReference type="CDD" id="cd02966">
    <property type="entry name" value="TlpA_like_family"/>
    <property type="match status" value="1"/>
</dbReference>
<dbReference type="Pfam" id="PF01790">
    <property type="entry name" value="LGT"/>
    <property type="match status" value="1"/>
</dbReference>
<dbReference type="Gene3D" id="3.40.30.10">
    <property type="entry name" value="Glutaredoxin"/>
    <property type="match status" value="1"/>
</dbReference>
<feature type="transmembrane region" description="Helical" evidence="2">
    <location>
        <begin position="106"/>
        <end position="126"/>
    </location>
</feature>
<evidence type="ECO:0000256" key="2">
    <source>
        <dbReference type="SAM" id="Phobius"/>
    </source>
</evidence>
<dbReference type="GO" id="GO:0016209">
    <property type="term" value="F:antioxidant activity"/>
    <property type="evidence" value="ECO:0007669"/>
    <property type="project" value="InterPro"/>
</dbReference>
<dbReference type="InterPro" id="IPR013766">
    <property type="entry name" value="Thioredoxin_domain"/>
</dbReference>
<dbReference type="InterPro" id="IPR050553">
    <property type="entry name" value="Thioredoxin_ResA/DsbE_sf"/>
</dbReference>
<name>A0A9E6RJ91_9HYPH</name>
<dbReference type="GO" id="GO:0005886">
    <property type="term" value="C:plasma membrane"/>
    <property type="evidence" value="ECO:0007669"/>
    <property type="project" value="InterPro"/>
</dbReference>
<dbReference type="InterPro" id="IPR017937">
    <property type="entry name" value="Thioredoxin_CS"/>
</dbReference>
<feature type="transmembrane region" description="Helical" evidence="2">
    <location>
        <begin position="43"/>
        <end position="62"/>
    </location>
</feature>
<dbReference type="PROSITE" id="PS00194">
    <property type="entry name" value="THIOREDOXIN_1"/>
    <property type="match status" value="1"/>
</dbReference>
<dbReference type="EMBL" id="CP081869">
    <property type="protein sequence ID" value="QZO02017.1"/>
    <property type="molecule type" value="Genomic_DNA"/>
</dbReference>
<keyword evidence="1" id="KW-0676">Redox-active center</keyword>
<accession>A0A9E6RJ91</accession>
<dbReference type="Proteomes" id="UP000825701">
    <property type="component" value="Chromosome"/>
</dbReference>
<dbReference type="InterPro" id="IPR036249">
    <property type="entry name" value="Thioredoxin-like_sf"/>
</dbReference>
<dbReference type="PROSITE" id="PS51352">
    <property type="entry name" value="THIOREDOXIN_2"/>
    <property type="match status" value="1"/>
</dbReference>
<dbReference type="RefSeq" id="WP_261405397.1">
    <property type="nucleotide sequence ID" value="NZ_CP081869.1"/>
</dbReference>
<gene>
    <name evidence="4" type="ORF">K6K41_12430</name>
</gene>
<feature type="domain" description="Thioredoxin" evidence="3">
    <location>
        <begin position="128"/>
        <end position="264"/>
    </location>
</feature>
<dbReference type="SUPFAM" id="SSF52833">
    <property type="entry name" value="Thioredoxin-like"/>
    <property type="match status" value="1"/>
</dbReference>
<sequence>MTALSVGPFLLAGDRLTVLIAGAFLIGASALLTRLVDRRIGDWSFAVVPLAVIAARVVFVVSAPEGFWREPFRVVAFWDGGMSWWAGLLASAAFTVVKFRDFRLRSWTLGTLAATLFVWNLAWQLAAVTPAIAAPEFALPTLNGEQRSLRDFAGRPTVVNLWATWCPPCRREMPMLVEAAKQRRDTHFIFANQGEGPSQIISYASKSGLTIENLLLDQFRTLSQHYSIQGYPATVFLDAKGVVRKIHYGEITREALDVQLNGIR</sequence>
<evidence type="ECO:0000256" key="1">
    <source>
        <dbReference type="ARBA" id="ARBA00023284"/>
    </source>
</evidence>
<dbReference type="AlphaFoldDB" id="A0A9E6RJ91"/>
<organism evidence="4 5">
    <name type="scientific">Chenggangzhangella methanolivorans</name>
    <dbReference type="NCBI Taxonomy" id="1437009"/>
    <lineage>
        <taxon>Bacteria</taxon>
        <taxon>Pseudomonadati</taxon>
        <taxon>Pseudomonadota</taxon>
        <taxon>Alphaproteobacteria</taxon>
        <taxon>Hyphomicrobiales</taxon>
        <taxon>Methylopilaceae</taxon>
        <taxon>Chenggangzhangella</taxon>
    </lineage>
</organism>
<dbReference type="PANTHER" id="PTHR42852">
    <property type="entry name" value="THIOL:DISULFIDE INTERCHANGE PROTEIN DSBE"/>
    <property type="match status" value="1"/>
</dbReference>
<keyword evidence="2" id="KW-1133">Transmembrane helix</keyword>
<dbReference type="GO" id="GO:0008961">
    <property type="term" value="F:phosphatidylglycerol-prolipoprotein diacylglyceryl transferase activity"/>
    <property type="evidence" value="ECO:0007669"/>
    <property type="project" value="InterPro"/>
</dbReference>